<keyword evidence="1" id="KW-0560">Oxidoreductase</keyword>
<dbReference type="InterPro" id="IPR004981">
    <property type="entry name" value="Trp_2_3_dOase"/>
</dbReference>
<protein>
    <submittedName>
        <fullName evidence="1">Tryptophan 2,3-dioxygenase</fullName>
        <ecNumber evidence="1">1.13.11.11</ecNumber>
    </submittedName>
</protein>
<organism evidence="1 2">
    <name type="scientific">Nocardioides massiliensis</name>
    <dbReference type="NCBI Taxonomy" id="1325935"/>
    <lineage>
        <taxon>Bacteria</taxon>
        <taxon>Bacillati</taxon>
        <taxon>Actinomycetota</taxon>
        <taxon>Actinomycetes</taxon>
        <taxon>Propionibacteriales</taxon>
        <taxon>Nocardioidaceae</taxon>
        <taxon>Nocardioides</taxon>
    </lineage>
</organism>
<dbReference type="Pfam" id="PF03301">
    <property type="entry name" value="Trp_dioxygenase"/>
    <property type="match status" value="2"/>
</dbReference>
<sequence>MAEPRDDLHFGEQGARLTYGSYLRIPDLLAAQVLESDPPVHDELLFITIHQAYELWFKQLLHETTAVRDAMLACTRPAAADSQLWWALHLLDRIHVIERLLVNQVDVLETMTPQDFLAFRTHLEPASGFQSVQFRELEFLSGAKDPAFLERFRGLTDDERARLDRRLAEPTLWDAFCHVLTVHDLPCGDDAEVLQSLRTVAHDRSSYAVVWSLAEGLLQHDELAAAWRARHVVMVERMIGAKSGTGGSSGAAYLRTRVPMRYFPLLWELRQHL</sequence>
<dbReference type="InterPro" id="IPR037217">
    <property type="entry name" value="Trp/Indoleamine_2_3_dOase-like"/>
</dbReference>
<dbReference type="SUPFAM" id="SSF140959">
    <property type="entry name" value="Indolic compounds 2,3-dioxygenase-like"/>
    <property type="match status" value="1"/>
</dbReference>
<gene>
    <name evidence="1" type="ORF">J2S59_003970</name>
</gene>
<dbReference type="Proteomes" id="UP001240447">
    <property type="component" value="Unassembled WGS sequence"/>
</dbReference>
<evidence type="ECO:0000313" key="2">
    <source>
        <dbReference type="Proteomes" id="UP001240447"/>
    </source>
</evidence>
<proteinExistence type="predicted"/>
<keyword evidence="2" id="KW-1185">Reference proteome</keyword>
<reference evidence="1 2" key="1">
    <citation type="submission" date="2023-07" db="EMBL/GenBank/DDBJ databases">
        <title>Sequencing the genomes of 1000 actinobacteria strains.</title>
        <authorList>
            <person name="Klenk H.-P."/>
        </authorList>
    </citation>
    <scope>NUCLEOTIDE SEQUENCE [LARGE SCALE GENOMIC DNA]</scope>
    <source>
        <strain evidence="1 2">GD13</strain>
    </source>
</reference>
<dbReference type="EMBL" id="JAUSQM010000001">
    <property type="protein sequence ID" value="MDP9824161.1"/>
    <property type="molecule type" value="Genomic_DNA"/>
</dbReference>
<dbReference type="Gene3D" id="1.20.58.480">
    <property type="match status" value="1"/>
</dbReference>
<dbReference type="PANTHER" id="PTHR10138">
    <property type="entry name" value="TRYPTOPHAN 2,3-DIOXYGENASE"/>
    <property type="match status" value="1"/>
</dbReference>
<comment type="caution">
    <text evidence="1">The sequence shown here is derived from an EMBL/GenBank/DDBJ whole genome shotgun (WGS) entry which is preliminary data.</text>
</comment>
<dbReference type="RefSeq" id="WP_306825433.1">
    <property type="nucleotide sequence ID" value="NZ_JAUSQM010000001.1"/>
</dbReference>
<dbReference type="PANTHER" id="PTHR10138:SF0">
    <property type="entry name" value="TRYPTOPHAN 2,3-DIOXYGENASE"/>
    <property type="match status" value="1"/>
</dbReference>
<dbReference type="GO" id="GO:0004833">
    <property type="term" value="F:L-tryptophan 2,3-dioxygenase activity"/>
    <property type="evidence" value="ECO:0007669"/>
    <property type="project" value="UniProtKB-EC"/>
</dbReference>
<accession>A0ABT9NV25</accession>
<evidence type="ECO:0000313" key="1">
    <source>
        <dbReference type="EMBL" id="MDP9824161.1"/>
    </source>
</evidence>
<name>A0ABT9NV25_9ACTN</name>
<dbReference type="EC" id="1.13.11.11" evidence="1"/>